<dbReference type="PANTHER" id="PTHR43579:SF1">
    <property type="entry name" value="NEUTRAL METALLOPROTEINASE"/>
    <property type="match status" value="1"/>
</dbReference>
<gene>
    <name evidence="11" type="ORF">FB390_6742</name>
</gene>
<keyword evidence="5 8" id="KW-0862">Zinc</keyword>
<name>A0A543EYB0_9NOCA</name>
<dbReference type="GO" id="GO:0046872">
    <property type="term" value="F:metal ion binding"/>
    <property type="evidence" value="ECO:0007669"/>
    <property type="project" value="UniProtKB-UniRule"/>
</dbReference>
<evidence type="ECO:0000256" key="7">
    <source>
        <dbReference type="PIRSR" id="PIRSR623612-1"/>
    </source>
</evidence>
<dbReference type="EC" id="3.4.24.-" evidence="8"/>
<comment type="subcellular location">
    <subcellularLocation>
        <location evidence="8">Secreted</location>
    </subcellularLocation>
</comment>
<keyword evidence="3" id="KW-0479">Metal-binding</keyword>
<evidence type="ECO:0000313" key="12">
    <source>
        <dbReference type="Proteomes" id="UP000316331"/>
    </source>
</evidence>
<feature type="domain" description="Peptidase M4 C-terminal" evidence="10">
    <location>
        <begin position="176"/>
        <end position="347"/>
    </location>
</feature>
<dbReference type="Pfam" id="PF02868">
    <property type="entry name" value="Peptidase_M4_C"/>
    <property type="match status" value="1"/>
</dbReference>
<dbReference type="AlphaFoldDB" id="A0A543EYB0"/>
<feature type="domain" description="Peptidase M4" evidence="9">
    <location>
        <begin position="99"/>
        <end position="173"/>
    </location>
</feature>
<dbReference type="Gene3D" id="3.10.170.10">
    <property type="match status" value="1"/>
</dbReference>
<evidence type="ECO:0000256" key="4">
    <source>
        <dbReference type="ARBA" id="ARBA00022801"/>
    </source>
</evidence>
<evidence type="ECO:0000256" key="8">
    <source>
        <dbReference type="RuleBase" id="RU366073"/>
    </source>
</evidence>
<keyword evidence="2 8" id="KW-0645">Protease</keyword>
<comment type="caution">
    <text evidence="11">The sequence shown here is derived from an EMBL/GenBank/DDBJ whole genome shotgun (WGS) entry which is preliminary data.</text>
</comment>
<evidence type="ECO:0000256" key="3">
    <source>
        <dbReference type="ARBA" id="ARBA00022723"/>
    </source>
</evidence>
<dbReference type="Pfam" id="PF01447">
    <property type="entry name" value="Peptidase_M4"/>
    <property type="match status" value="1"/>
</dbReference>
<keyword evidence="6 8" id="KW-0482">Metalloprotease</keyword>
<reference evidence="11 12" key="1">
    <citation type="submission" date="2019-06" db="EMBL/GenBank/DDBJ databases">
        <title>Sequencing the genomes of 1000 actinobacteria strains.</title>
        <authorList>
            <person name="Klenk H.-P."/>
        </authorList>
    </citation>
    <scope>NUCLEOTIDE SEQUENCE [LARGE SCALE GENOMIC DNA]</scope>
    <source>
        <strain evidence="11 12">DSM 103495</strain>
    </source>
</reference>
<comment type="similarity">
    <text evidence="1 8">Belongs to the peptidase M4 family.</text>
</comment>
<dbReference type="InterPro" id="IPR001570">
    <property type="entry name" value="Peptidase_M4_C_domain"/>
</dbReference>
<dbReference type="GO" id="GO:0004222">
    <property type="term" value="F:metalloendopeptidase activity"/>
    <property type="evidence" value="ECO:0007669"/>
    <property type="project" value="UniProtKB-UniRule"/>
</dbReference>
<evidence type="ECO:0000259" key="10">
    <source>
        <dbReference type="Pfam" id="PF02868"/>
    </source>
</evidence>
<feature type="active site" evidence="7">
    <location>
        <position position="166"/>
    </location>
</feature>
<keyword evidence="12" id="KW-1185">Reference proteome</keyword>
<dbReference type="InterPro" id="IPR013856">
    <property type="entry name" value="Peptidase_M4_domain"/>
</dbReference>
<evidence type="ECO:0000256" key="1">
    <source>
        <dbReference type="ARBA" id="ARBA00009388"/>
    </source>
</evidence>
<organism evidence="11 12">
    <name type="scientific">Nocardia bhagyanarayanae</name>
    <dbReference type="NCBI Taxonomy" id="1215925"/>
    <lineage>
        <taxon>Bacteria</taxon>
        <taxon>Bacillati</taxon>
        <taxon>Actinomycetota</taxon>
        <taxon>Actinomycetes</taxon>
        <taxon>Mycobacteriales</taxon>
        <taxon>Nocardiaceae</taxon>
        <taxon>Nocardia</taxon>
    </lineage>
</organism>
<dbReference type="EMBL" id="VFPG01000002">
    <property type="protein sequence ID" value="TQM26542.1"/>
    <property type="molecule type" value="Genomic_DNA"/>
</dbReference>
<dbReference type="SUPFAM" id="SSF55486">
    <property type="entry name" value="Metalloproteases ('zincins'), catalytic domain"/>
    <property type="match status" value="1"/>
</dbReference>
<accession>A0A543EYB0</accession>
<dbReference type="GO" id="GO:0005576">
    <property type="term" value="C:extracellular region"/>
    <property type="evidence" value="ECO:0007669"/>
    <property type="project" value="UniProtKB-SubCell"/>
</dbReference>
<dbReference type="RefSeq" id="WP_281292443.1">
    <property type="nucleotide sequence ID" value="NZ_VFPG01000002.1"/>
</dbReference>
<dbReference type="Gene3D" id="1.10.390.10">
    <property type="entry name" value="Neutral Protease Domain 2"/>
    <property type="match status" value="1"/>
</dbReference>
<dbReference type="InterPro" id="IPR027268">
    <property type="entry name" value="Peptidase_M4/M1_CTD_sf"/>
</dbReference>
<evidence type="ECO:0000313" key="11">
    <source>
        <dbReference type="EMBL" id="TQM26542.1"/>
    </source>
</evidence>
<dbReference type="PRINTS" id="PR00730">
    <property type="entry name" value="THERMOLYSIN"/>
</dbReference>
<keyword evidence="4 8" id="KW-0378">Hydrolase</keyword>
<proteinExistence type="inferred from homology"/>
<dbReference type="InterPro" id="IPR052759">
    <property type="entry name" value="Metalloprotease_M4"/>
</dbReference>
<dbReference type="Proteomes" id="UP000316331">
    <property type="component" value="Unassembled WGS sequence"/>
</dbReference>
<keyword evidence="8" id="KW-0964">Secreted</keyword>
<evidence type="ECO:0000259" key="9">
    <source>
        <dbReference type="Pfam" id="PF01447"/>
    </source>
</evidence>
<protein>
    <recommendedName>
        <fullName evidence="8">Neutral metalloproteinase</fullName>
        <ecNumber evidence="8">3.4.24.-</ecNumber>
    </recommendedName>
</protein>
<comment type="cofactor">
    <cofactor evidence="8">
        <name>Zn(2+)</name>
        <dbReference type="ChEBI" id="CHEBI:29105"/>
    </cofactor>
</comment>
<dbReference type="CDD" id="cd09597">
    <property type="entry name" value="M4_TLP"/>
    <property type="match status" value="1"/>
</dbReference>
<sequence length="386" mass="41958">MTTPAARRNCIIPPYLLDLLLQSPNPDVRGAAIETLVSDTRMRTERRLTAALPLAAPPTDAARTVFDCRSSRNLAAARQVRGESGAAVADASVNRAFDGLGTTRSFFSEVLQRKSIDDRGMQLHGYVHYGRRYNNALWDGSRMIFGDGDDRVFTDFTKSLDVIAHELAHGVTQFTADLVYESQPGALNESMSDVFGSLVKQWSAKQTADRADWLIGADIFTPAVAADALRSMKAPGTAWNEALFGKDPQPGHMDDYADLPISEDGDWGGVHINSGIPNKAFYLAAVEIGGYAWEAPGHIWYEALRTAHSRTEFQEFAGLAVAAAGRLCGAGSREQDAVRSAWTQVGVDVAERRDVGNGAAADQIADLTAQIKQLCDRVDLISNERR</sequence>
<evidence type="ECO:0000256" key="2">
    <source>
        <dbReference type="ARBA" id="ARBA00022670"/>
    </source>
</evidence>
<comment type="function">
    <text evidence="8">Extracellular zinc metalloprotease.</text>
</comment>
<evidence type="ECO:0000256" key="5">
    <source>
        <dbReference type="ARBA" id="ARBA00022833"/>
    </source>
</evidence>
<evidence type="ECO:0000256" key="6">
    <source>
        <dbReference type="ARBA" id="ARBA00023049"/>
    </source>
</evidence>
<dbReference type="GO" id="GO:0006508">
    <property type="term" value="P:proteolysis"/>
    <property type="evidence" value="ECO:0007669"/>
    <property type="project" value="UniProtKB-KW"/>
</dbReference>
<feature type="active site" description="Proton donor" evidence="7">
    <location>
        <position position="271"/>
    </location>
</feature>
<dbReference type="InterPro" id="IPR023612">
    <property type="entry name" value="Peptidase_M4"/>
</dbReference>
<dbReference type="PANTHER" id="PTHR43579">
    <property type="match status" value="1"/>
</dbReference>